<accession>A0ABX8ZM69</accession>
<keyword evidence="1" id="KW-0472">Membrane</keyword>
<dbReference type="Proteomes" id="UP000824281">
    <property type="component" value="Chromosome"/>
</dbReference>
<feature type="transmembrane region" description="Helical" evidence="1">
    <location>
        <begin position="20"/>
        <end position="41"/>
    </location>
</feature>
<keyword evidence="1" id="KW-0812">Transmembrane</keyword>
<name>A0ABX8ZM69_9SPHN</name>
<evidence type="ECO:0000256" key="1">
    <source>
        <dbReference type="SAM" id="Phobius"/>
    </source>
</evidence>
<evidence type="ECO:0000313" key="3">
    <source>
        <dbReference type="Proteomes" id="UP000824281"/>
    </source>
</evidence>
<gene>
    <name evidence="2" type="ORF">K3148_01265</name>
</gene>
<proteinExistence type="predicted"/>
<evidence type="ECO:0000313" key="2">
    <source>
        <dbReference type="EMBL" id="QZD90070.1"/>
    </source>
</evidence>
<organism evidence="2 3">
    <name type="scientific">Qipengyuania aurantiaca</name>
    <dbReference type="NCBI Taxonomy" id="2867233"/>
    <lineage>
        <taxon>Bacteria</taxon>
        <taxon>Pseudomonadati</taxon>
        <taxon>Pseudomonadota</taxon>
        <taxon>Alphaproteobacteria</taxon>
        <taxon>Sphingomonadales</taxon>
        <taxon>Erythrobacteraceae</taxon>
        <taxon>Qipengyuania</taxon>
    </lineage>
</organism>
<sequence>MYSKGNAIMFDIDKSGGKLLAAVFSLAVSAVFFATAIVPASPNGVLA</sequence>
<protein>
    <submittedName>
        <fullName evidence="2">Recombination protein F</fullName>
    </submittedName>
</protein>
<dbReference type="EMBL" id="CP081295">
    <property type="protein sequence ID" value="QZD90070.1"/>
    <property type="molecule type" value="Genomic_DNA"/>
</dbReference>
<keyword evidence="3" id="KW-1185">Reference proteome</keyword>
<reference evidence="2 3" key="1">
    <citation type="submission" date="2021-08" db="EMBL/GenBank/DDBJ databases">
        <title>Comparative Genomics Analysis of the Genus Qipengyuania Reveals Extensive Genetic Diversity and Metabolic Versatility, Including the Description of Fifteen Novel Species.</title>
        <authorList>
            <person name="Liu Y."/>
        </authorList>
    </citation>
    <scope>NUCLEOTIDE SEQUENCE [LARGE SCALE GENOMIC DNA]</scope>
    <source>
        <strain evidence="2 3">1NDH13</strain>
    </source>
</reference>
<keyword evidence="1" id="KW-1133">Transmembrane helix</keyword>